<dbReference type="GO" id="GO:0005737">
    <property type="term" value="C:cytoplasm"/>
    <property type="evidence" value="ECO:0007669"/>
    <property type="project" value="TreeGrafter"/>
</dbReference>
<dbReference type="Pfam" id="PF14649">
    <property type="entry name" value="Spatacsin_C"/>
    <property type="match status" value="1"/>
</dbReference>
<feature type="transmembrane region" description="Helical" evidence="10">
    <location>
        <begin position="39"/>
        <end position="56"/>
    </location>
</feature>
<evidence type="ECO:0000313" key="12">
    <source>
        <dbReference type="EMBL" id="EFN78903.1"/>
    </source>
</evidence>
<name>E2BZK5_HARSA</name>
<keyword evidence="8" id="KW-0807">Transducer</keyword>
<sequence>MPRLHDVQSSTKPDIARMGVSRDVHATSSDINHQQDMRYVFAPSSWFLGLIGIWPISFRGVGQHISKIAIVICNFVLSFAIVPCALHIIYDQKDLNIRLKLSGLLGFCTTAMMKFLVLVIRRPKIRQCIEHVKDDWWQVKFKSDRDLMLKYADTGRKLSIISASSMYIAGFIYHLVLPFCTEHKIGNQTIRPLVYPTYSQFIQTQVSPTYEIVYLAHCMCGYTMYTVTAGSCGLAAIFATHACGQIDIITSRLEDLPQDKSYEQSTDINQRIAIIVKSHVRVLRYGICVKEEKNDLRLILSRFFSSGITLEKLSEVILPLTSCNIHKIEFIQTIDRQLCLTHCAQKCHTSEDNTKLTELFNILTNMCNTQDCHEDVLIHGIIKSIEYVSNNLIDYLKENYLITLTLIFLQLWQKRNILCNETNIFVESKLIRDIFTNANGLNINAHIISQEVLQLTLTHIPLLQCIIEDQTKKSDITLYELLDGYKNLSTKLLFKWRLRNEVMPAFASENLIKKYGHKETLTYGYYLKEGRPNMAAYSLKHAQTKLLGNVSSQRKSKAALYAHVLALRNLSKPDIICSCIVFTELLGVDSSNLRLYVTVAKYVQEQLNISIGNLLENVIYKNQHDLKSVISYLEQSFQKHLLNDTLVSDNSQFVEALKAWDIIIRFAHVHNYTLPSILPKYLANHDLWFEFVAVSHIFSYPTKQVLEDAKLFNNVSIREHLLTCLTNSKLGKSQLCNEQKLKSRDTRQLLYHRQDQSDSPTSASTISGTDINNLDTTDAEHVTSNCALSFLSNDLWLTILNCHQSQDPPGTLINVSRSRLSPILTILATCYEPSSVAAYCYCWMVISAGKEDLLLDYAECLEQQIWPANKVAGLLSKMIQFGYIDTLNRAYKIFMPDSILSPFFEFLTQAIIYGEFKESQQHLLEFKLQCSSLKCNRIMDWTSADLTYLKNLYWVAIVGTKCIITALGYGFQSTPLRVKLLETLIKSNFSTDLPVKIPDFQCLLDITRILQKTDVMLNFAAVTVIDNVHNFDTEIKKCINDLIATDNYSTALELSCTAGLHASEIILAQSRNNFKKSVRRNGQVSSTFWMQCAQDFNKYNVPPEVAVEFFVEHAEKVISHKERYEILKLAYETLKNTKIEQQTINTLEMAMWKSCILAGPENIQFDCDDYIFNKLKTELLSGLDKLEVTYSLEDESEKDSAEILINRLIDLGKLDIALRISMIFNYNHKDLQVLMLCLSLAEGEISPAELTAQQKSFLEETSKSKQKHGTLRNRGLQRLSSSSSLNSIGEASKTNDSKITSSHQHQYQMECISILEKLSETLQHGNAICSRIVSCYKLAVRLKKTYQSLLMLNNPIKFLQEITESNIENKCETANNIIMSYKIKTENIATFLTESIIVHINRAIEDGLEDFISMWGSYPINTHFHLIMELCSDTSLLGLKLLQAAQSLLGKHVSSHDERKNVSTLKTIVELLIRSHDCFTASCNMEGIASVLRKCQKLANILQMLKHWALLVRLVTGVGRFTEMNYIFEILKENDHFEFLLGKGLDKVPGLKMALLEFLKRQCPEDKELFTLVALHFRLYYEIALMWENEAKEIIAKLMSNVLKECGRGTTDISAEIKLTRNDSVQKQLQLVVTNFTHATQYYLQDNKLNLASRCSHQAQLVALQIALLNAMSQNQQVVCLLNLKSDELDRITSQTLNFLQTLIVSRAYNYHADWANLIYHHCVLRGEVKYLKEFMTVNSLTPAIVQDCARRYRLEKNINNFMTNNMRTLVYELSDVECKYMLASQLGFKSIVEEMHNDPVVGSYLKDTIWKKGYNAL</sequence>
<keyword evidence="5 10" id="KW-1133">Transmembrane helix</keyword>
<dbReference type="InterPro" id="IPR028107">
    <property type="entry name" value="Spatacsin_C_dom"/>
</dbReference>
<proteinExistence type="predicted"/>
<dbReference type="PANTHER" id="PTHR13650:SF0">
    <property type="entry name" value="SPATACSIN"/>
    <property type="match status" value="1"/>
</dbReference>
<keyword evidence="3 10" id="KW-0812">Transmembrane</keyword>
<feature type="region of interest" description="Disordered" evidence="9">
    <location>
        <begin position="1279"/>
        <end position="1300"/>
    </location>
</feature>
<dbReference type="GO" id="GO:0004984">
    <property type="term" value="F:olfactory receptor activity"/>
    <property type="evidence" value="ECO:0007669"/>
    <property type="project" value="InterPro"/>
</dbReference>
<evidence type="ECO:0000256" key="7">
    <source>
        <dbReference type="ARBA" id="ARBA00023170"/>
    </source>
</evidence>
<dbReference type="GO" id="GO:0016020">
    <property type="term" value="C:membrane"/>
    <property type="evidence" value="ECO:0007669"/>
    <property type="project" value="UniProtKB-SubCell"/>
</dbReference>
<keyword evidence="6 10" id="KW-0472">Membrane</keyword>
<feature type="transmembrane region" description="Helical" evidence="10">
    <location>
        <begin position="158"/>
        <end position="177"/>
    </location>
</feature>
<accession>E2BZK5</accession>
<protein>
    <submittedName>
        <fullName evidence="12">Spatacsin</fullName>
    </submittedName>
</protein>
<evidence type="ECO:0000256" key="2">
    <source>
        <dbReference type="ARBA" id="ARBA00022606"/>
    </source>
</evidence>
<dbReference type="STRING" id="610380.E2BZK5"/>
<dbReference type="GO" id="GO:0008088">
    <property type="term" value="P:axo-dendritic transport"/>
    <property type="evidence" value="ECO:0007669"/>
    <property type="project" value="TreeGrafter"/>
</dbReference>
<dbReference type="Pfam" id="PF02949">
    <property type="entry name" value="7tm_6"/>
    <property type="match status" value="1"/>
</dbReference>
<evidence type="ECO:0000256" key="3">
    <source>
        <dbReference type="ARBA" id="ARBA00022692"/>
    </source>
</evidence>
<dbReference type="GO" id="GO:0007268">
    <property type="term" value="P:chemical synaptic transmission"/>
    <property type="evidence" value="ECO:0007669"/>
    <property type="project" value="TreeGrafter"/>
</dbReference>
<dbReference type="InterPro" id="IPR004117">
    <property type="entry name" value="7tm6_olfct_rcpt"/>
</dbReference>
<reference evidence="12 13" key="1">
    <citation type="journal article" date="2010" name="Science">
        <title>Genomic comparison of the ants Camponotus floridanus and Harpegnathos saltator.</title>
        <authorList>
            <person name="Bonasio R."/>
            <person name="Zhang G."/>
            <person name="Ye C."/>
            <person name="Mutti N.S."/>
            <person name="Fang X."/>
            <person name="Qin N."/>
            <person name="Donahue G."/>
            <person name="Yang P."/>
            <person name="Li Q."/>
            <person name="Li C."/>
            <person name="Zhang P."/>
            <person name="Huang Z."/>
            <person name="Berger S.L."/>
            <person name="Reinberg D."/>
            <person name="Wang J."/>
            <person name="Liebig J."/>
        </authorList>
    </citation>
    <scope>NUCLEOTIDE SEQUENCE [LARGE SCALE GENOMIC DNA]</scope>
    <source>
        <strain evidence="12 13">R22 G/1</strain>
    </source>
</reference>
<evidence type="ECO:0000256" key="10">
    <source>
        <dbReference type="SAM" id="Phobius"/>
    </source>
</evidence>
<keyword evidence="2" id="KW-0716">Sensory transduction</keyword>
<evidence type="ECO:0000256" key="9">
    <source>
        <dbReference type="SAM" id="MobiDB-lite"/>
    </source>
</evidence>
<dbReference type="PANTHER" id="PTHR13650">
    <property type="entry name" value="SPATACSIN"/>
    <property type="match status" value="1"/>
</dbReference>
<feature type="transmembrane region" description="Helical" evidence="10">
    <location>
        <begin position="68"/>
        <end position="89"/>
    </location>
</feature>
<dbReference type="EMBL" id="GL451627">
    <property type="protein sequence ID" value="EFN78903.1"/>
    <property type="molecule type" value="Genomic_DNA"/>
</dbReference>
<dbReference type="InterPro" id="IPR028103">
    <property type="entry name" value="Spatacsin"/>
</dbReference>
<dbReference type="InParanoid" id="E2BZK5"/>
<evidence type="ECO:0000256" key="5">
    <source>
        <dbReference type="ARBA" id="ARBA00022989"/>
    </source>
</evidence>
<evidence type="ECO:0000256" key="4">
    <source>
        <dbReference type="ARBA" id="ARBA00022725"/>
    </source>
</evidence>
<evidence type="ECO:0000313" key="13">
    <source>
        <dbReference type="Proteomes" id="UP000008237"/>
    </source>
</evidence>
<dbReference type="GO" id="GO:0030425">
    <property type="term" value="C:dendrite"/>
    <property type="evidence" value="ECO:0007669"/>
    <property type="project" value="TreeGrafter"/>
</dbReference>
<evidence type="ECO:0000256" key="8">
    <source>
        <dbReference type="ARBA" id="ARBA00023224"/>
    </source>
</evidence>
<keyword evidence="7" id="KW-0675">Receptor</keyword>
<feature type="domain" description="Spatacsin C-terminal" evidence="11">
    <location>
        <begin position="1436"/>
        <end position="1754"/>
    </location>
</feature>
<evidence type="ECO:0000259" key="11">
    <source>
        <dbReference type="Pfam" id="PF14649"/>
    </source>
</evidence>
<evidence type="ECO:0000256" key="1">
    <source>
        <dbReference type="ARBA" id="ARBA00004141"/>
    </source>
</evidence>
<keyword evidence="13" id="KW-1185">Reference proteome</keyword>
<dbReference type="OMA" id="MECVPVA"/>
<comment type="subcellular location">
    <subcellularLocation>
        <location evidence="1">Membrane</location>
        <topology evidence="1">Multi-pass membrane protein</topology>
    </subcellularLocation>
</comment>
<dbReference type="FunCoup" id="E2BZK5">
    <property type="interactions" value="1301"/>
</dbReference>
<dbReference type="GO" id="GO:0005549">
    <property type="term" value="F:odorant binding"/>
    <property type="evidence" value="ECO:0007669"/>
    <property type="project" value="InterPro"/>
</dbReference>
<feature type="transmembrane region" description="Helical" evidence="10">
    <location>
        <begin position="101"/>
        <end position="120"/>
    </location>
</feature>
<gene>
    <name evidence="12" type="ORF">EAI_02316</name>
</gene>
<dbReference type="GO" id="GO:0007409">
    <property type="term" value="P:axonogenesis"/>
    <property type="evidence" value="ECO:0007669"/>
    <property type="project" value="TreeGrafter"/>
</dbReference>
<dbReference type="GO" id="GO:0045202">
    <property type="term" value="C:synapse"/>
    <property type="evidence" value="ECO:0007669"/>
    <property type="project" value="TreeGrafter"/>
</dbReference>
<evidence type="ECO:0000256" key="6">
    <source>
        <dbReference type="ARBA" id="ARBA00023136"/>
    </source>
</evidence>
<dbReference type="GO" id="GO:0030424">
    <property type="term" value="C:axon"/>
    <property type="evidence" value="ECO:0007669"/>
    <property type="project" value="TreeGrafter"/>
</dbReference>
<dbReference type="GO" id="GO:0007165">
    <property type="term" value="P:signal transduction"/>
    <property type="evidence" value="ECO:0007669"/>
    <property type="project" value="UniProtKB-KW"/>
</dbReference>
<organism evidence="13">
    <name type="scientific">Harpegnathos saltator</name>
    <name type="common">Jerdon's jumping ant</name>
    <dbReference type="NCBI Taxonomy" id="610380"/>
    <lineage>
        <taxon>Eukaryota</taxon>
        <taxon>Metazoa</taxon>
        <taxon>Ecdysozoa</taxon>
        <taxon>Arthropoda</taxon>
        <taxon>Hexapoda</taxon>
        <taxon>Insecta</taxon>
        <taxon>Pterygota</taxon>
        <taxon>Neoptera</taxon>
        <taxon>Endopterygota</taxon>
        <taxon>Hymenoptera</taxon>
        <taxon>Apocrita</taxon>
        <taxon>Aculeata</taxon>
        <taxon>Formicoidea</taxon>
        <taxon>Formicidae</taxon>
        <taxon>Ponerinae</taxon>
        <taxon>Ponerini</taxon>
        <taxon>Harpegnathos</taxon>
    </lineage>
</organism>
<dbReference type="Proteomes" id="UP000008237">
    <property type="component" value="Unassembled WGS sequence"/>
</dbReference>
<keyword evidence="4" id="KW-0552">Olfaction</keyword>
<dbReference type="GO" id="GO:0048489">
    <property type="term" value="P:synaptic vesicle transport"/>
    <property type="evidence" value="ECO:0007669"/>
    <property type="project" value="TreeGrafter"/>
</dbReference>
<dbReference type="OrthoDB" id="2018754at2759"/>